<proteinExistence type="predicted"/>
<reference evidence="2 3" key="2">
    <citation type="journal article" date="2017" name="Genome Biol.">
        <title>New reference genome sequences of hot pepper reveal the massive evolution of plant disease-resistance genes by retroduplication.</title>
        <authorList>
            <person name="Kim S."/>
            <person name="Park J."/>
            <person name="Yeom S.I."/>
            <person name="Kim Y.M."/>
            <person name="Seo E."/>
            <person name="Kim K.T."/>
            <person name="Kim M.S."/>
            <person name="Lee J.M."/>
            <person name="Cheong K."/>
            <person name="Shin H.S."/>
            <person name="Kim S.B."/>
            <person name="Han K."/>
            <person name="Lee J."/>
            <person name="Park M."/>
            <person name="Lee H.A."/>
            <person name="Lee H.Y."/>
            <person name="Lee Y."/>
            <person name="Oh S."/>
            <person name="Lee J.H."/>
            <person name="Choi E."/>
            <person name="Choi E."/>
            <person name="Lee S.E."/>
            <person name="Jeon J."/>
            <person name="Kim H."/>
            <person name="Choi G."/>
            <person name="Song H."/>
            <person name="Lee J."/>
            <person name="Lee S.C."/>
            <person name="Kwon J.K."/>
            <person name="Lee H.Y."/>
            <person name="Koo N."/>
            <person name="Hong Y."/>
            <person name="Kim R.W."/>
            <person name="Kang W.H."/>
            <person name="Huh J.H."/>
            <person name="Kang B.C."/>
            <person name="Yang T.J."/>
            <person name="Lee Y.H."/>
            <person name="Bennetzen J.L."/>
            <person name="Choi D."/>
        </authorList>
    </citation>
    <scope>NUCLEOTIDE SEQUENCE [LARGE SCALE GENOMIC DNA]</scope>
    <source>
        <strain evidence="3">cv. CM334</strain>
    </source>
</reference>
<name>A0A2G2Y204_CAPAN</name>
<dbReference type="Pfam" id="PF00646">
    <property type="entry name" value="F-box"/>
    <property type="match status" value="1"/>
</dbReference>
<sequence>MENSPKLQCNATRSNQWKIPPNFFQCNASIPKGRESTSYGLFQLTWNEKNKAMRSVVLSLSLVSLLFANVSLRYRFRECLSRLEFSVVKERLKQGSKRVASLNVHFSVVIKPNKKKKGNDSNNEYFNKLSVDVITSIFLRCPVKALSMLRCTSKSWNDLILSPSFARSHQKQSMKNSPKLLSMQCEYSKGVERAHQLTWKEKNKAMRSVVLSLSLLSSLFANVLHAVV</sequence>
<dbReference type="Gene3D" id="1.20.1280.50">
    <property type="match status" value="1"/>
</dbReference>
<accession>A0A2G2Y204</accession>
<dbReference type="Gramene" id="PHT63777">
    <property type="protein sequence ID" value="PHT63777"/>
    <property type="gene ID" value="T459_32306"/>
</dbReference>
<evidence type="ECO:0000313" key="3">
    <source>
        <dbReference type="Proteomes" id="UP000222542"/>
    </source>
</evidence>
<gene>
    <name evidence="2" type="ORF">T459_32306</name>
</gene>
<comment type="caution">
    <text evidence="2">The sequence shown here is derived from an EMBL/GenBank/DDBJ whole genome shotgun (WGS) entry which is preliminary data.</text>
</comment>
<dbReference type="AlphaFoldDB" id="A0A2G2Y204"/>
<protein>
    <recommendedName>
        <fullName evidence="1">F-box domain-containing protein</fullName>
    </recommendedName>
</protein>
<evidence type="ECO:0000259" key="1">
    <source>
        <dbReference type="Pfam" id="PF00646"/>
    </source>
</evidence>
<dbReference type="InterPro" id="IPR036047">
    <property type="entry name" value="F-box-like_dom_sf"/>
</dbReference>
<feature type="domain" description="F-box" evidence="1">
    <location>
        <begin position="127"/>
        <end position="165"/>
    </location>
</feature>
<dbReference type="SUPFAM" id="SSF81383">
    <property type="entry name" value="F-box domain"/>
    <property type="match status" value="1"/>
</dbReference>
<dbReference type="Proteomes" id="UP000222542">
    <property type="component" value="Unassembled WGS sequence"/>
</dbReference>
<evidence type="ECO:0000313" key="2">
    <source>
        <dbReference type="EMBL" id="PHT63777.1"/>
    </source>
</evidence>
<reference evidence="2 3" key="1">
    <citation type="journal article" date="2014" name="Nat. Genet.">
        <title>Genome sequence of the hot pepper provides insights into the evolution of pungency in Capsicum species.</title>
        <authorList>
            <person name="Kim S."/>
            <person name="Park M."/>
            <person name="Yeom S.I."/>
            <person name="Kim Y.M."/>
            <person name="Lee J.M."/>
            <person name="Lee H.A."/>
            <person name="Seo E."/>
            <person name="Choi J."/>
            <person name="Cheong K."/>
            <person name="Kim K.T."/>
            <person name="Jung K."/>
            <person name="Lee G.W."/>
            <person name="Oh S.K."/>
            <person name="Bae C."/>
            <person name="Kim S.B."/>
            <person name="Lee H.Y."/>
            <person name="Kim S.Y."/>
            <person name="Kim M.S."/>
            <person name="Kang B.C."/>
            <person name="Jo Y.D."/>
            <person name="Yang H.B."/>
            <person name="Jeong H.J."/>
            <person name="Kang W.H."/>
            <person name="Kwon J.K."/>
            <person name="Shin C."/>
            <person name="Lim J.Y."/>
            <person name="Park J.H."/>
            <person name="Huh J.H."/>
            <person name="Kim J.S."/>
            <person name="Kim B.D."/>
            <person name="Cohen O."/>
            <person name="Paran I."/>
            <person name="Suh M.C."/>
            <person name="Lee S.B."/>
            <person name="Kim Y.K."/>
            <person name="Shin Y."/>
            <person name="Noh S.J."/>
            <person name="Park J."/>
            <person name="Seo Y.S."/>
            <person name="Kwon S.Y."/>
            <person name="Kim H.A."/>
            <person name="Park J.M."/>
            <person name="Kim H.J."/>
            <person name="Choi S.B."/>
            <person name="Bosland P.W."/>
            <person name="Reeves G."/>
            <person name="Jo S.H."/>
            <person name="Lee B.W."/>
            <person name="Cho H.T."/>
            <person name="Choi H.S."/>
            <person name="Lee M.S."/>
            <person name="Yu Y."/>
            <person name="Do Choi Y."/>
            <person name="Park B.S."/>
            <person name="van Deynze A."/>
            <person name="Ashrafi H."/>
            <person name="Hill T."/>
            <person name="Kim W.T."/>
            <person name="Pai H.S."/>
            <person name="Ahn H.K."/>
            <person name="Yeam I."/>
            <person name="Giovannoni J.J."/>
            <person name="Rose J.K."/>
            <person name="Sorensen I."/>
            <person name="Lee S.J."/>
            <person name="Kim R.W."/>
            <person name="Choi I.Y."/>
            <person name="Choi B.S."/>
            <person name="Lim J.S."/>
            <person name="Lee Y.H."/>
            <person name="Choi D."/>
        </authorList>
    </citation>
    <scope>NUCLEOTIDE SEQUENCE [LARGE SCALE GENOMIC DNA]</scope>
    <source>
        <strain evidence="3">cv. CM334</strain>
    </source>
</reference>
<dbReference type="InterPro" id="IPR001810">
    <property type="entry name" value="F-box_dom"/>
</dbReference>
<organism evidence="2 3">
    <name type="scientific">Capsicum annuum</name>
    <name type="common">Capsicum pepper</name>
    <dbReference type="NCBI Taxonomy" id="4072"/>
    <lineage>
        <taxon>Eukaryota</taxon>
        <taxon>Viridiplantae</taxon>
        <taxon>Streptophyta</taxon>
        <taxon>Embryophyta</taxon>
        <taxon>Tracheophyta</taxon>
        <taxon>Spermatophyta</taxon>
        <taxon>Magnoliopsida</taxon>
        <taxon>eudicotyledons</taxon>
        <taxon>Gunneridae</taxon>
        <taxon>Pentapetalae</taxon>
        <taxon>asterids</taxon>
        <taxon>lamiids</taxon>
        <taxon>Solanales</taxon>
        <taxon>Solanaceae</taxon>
        <taxon>Solanoideae</taxon>
        <taxon>Capsiceae</taxon>
        <taxon>Capsicum</taxon>
    </lineage>
</organism>
<dbReference type="EMBL" id="AYRZ02000023">
    <property type="protein sequence ID" value="PHT63777.1"/>
    <property type="molecule type" value="Genomic_DNA"/>
</dbReference>
<keyword evidence="3" id="KW-1185">Reference proteome</keyword>